<organism evidence="2 3">
    <name type="scientific">Nocardiopsis metallicus</name>
    <dbReference type="NCBI Taxonomy" id="179819"/>
    <lineage>
        <taxon>Bacteria</taxon>
        <taxon>Bacillati</taxon>
        <taxon>Actinomycetota</taxon>
        <taxon>Actinomycetes</taxon>
        <taxon>Streptosporangiales</taxon>
        <taxon>Nocardiopsidaceae</taxon>
        <taxon>Nocardiopsis</taxon>
    </lineage>
</organism>
<evidence type="ECO:0000313" key="2">
    <source>
        <dbReference type="EMBL" id="MBB5490785.1"/>
    </source>
</evidence>
<protein>
    <submittedName>
        <fullName evidence="2">Uncharacterized protein</fullName>
    </submittedName>
</protein>
<dbReference type="Proteomes" id="UP000579647">
    <property type="component" value="Unassembled WGS sequence"/>
</dbReference>
<feature type="region of interest" description="Disordered" evidence="1">
    <location>
        <begin position="118"/>
        <end position="144"/>
    </location>
</feature>
<evidence type="ECO:0000256" key="1">
    <source>
        <dbReference type="SAM" id="MobiDB-lite"/>
    </source>
</evidence>
<proteinExistence type="predicted"/>
<dbReference type="RefSeq" id="WP_184364417.1">
    <property type="nucleotide sequence ID" value="NZ_BAAAKM010000086.1"/>
</dbReference>
<dbReference type="AlphaFoldDB" id="A0A840WFQ8"/>
<keyword evidence="3" id="KW-1185">Reference proteome</keyword>
<gene>
    <name evidence="2" type="ORF">HNR07_001922</name>
</gene>
<evidence type="ECO:0000313" key="3">
    <source>
        <dbReference type="Proteomes" id="UP000579647"/>
    </source>
</evidence>
<reference evidence="2 3" key="1">
    <citation type="submission" date="2020-08" db="EMBL/GenBank/DDBJ databases">
        <title>Sequencing the genomes of 1000 actinobacteria strains.</title>
        <authorList>
            <person name="Klenk H.-P."/>
        </authorList>
    </citation>
    <scope>NUCLEOTIDE SEQUENCE [LARGE SCALE GENOMIC DNA]</scope>
    <source>
        <strain evidence="2 3">DSM 44598</strain>
    </source>
</reference>
<dbReference type="EMBL" id="JACHDO010000001">
    <property type="protein sequence ID" value="MBB5490785.1"/>
    <property type="molecule type" value="Genomic_DNA"/>
</dbReference>
<name>A0A840WFQ8_9ACTN</name>
<accession>A0A840WFQ8</accession>
<comment type="caution">
    <text evidence="2">The sequence shown here is derived from an EMBL/GenBank/DDBJ whole genome shotgun (WGS) entry which is preliminary data.</text>
</comment>
<sequence>MLSPNARALLGALLRDLPGDRYVLTLHTRHAMSTALDRRSEGFDVEHPEVVERLYTALSAEAPAAVIVRTFTDRLSHTLADGTAIPVKRVLGWRLGGGSITPVDEAEMFNAHCVDAASGEPTPPERGVEYTSAPGVELPAFEQP</sequence>